<gene>
    <name evidence="1" type="ORF">CROQUDRAFT_21891</name>
</gene>
<evidence type="ECO:0000313" key="2">
    <source>
        <dbReference type="Proteomes" id="UP000886653"/>
    </source>
</evidence>
<dbReference type="SUPFAM" id="SSF56672">
    <property type="entry name" value="DNA/RNA polymerases"/>
    <property type="match status" value="1"/>
</dbReference>
<feature type="non-terminal residue" evidence="1">
    <location>
        <position position="1"/>
    </location>
</feature>
<comment type="caution">
    <text evidence="1">The sequence shown here is derived from an EMBL/GenBank/DDBJ whole genome shotgun (WGS) entry which is preliminary data.</text>
</comment>
<reference evidence="1" key="1">
    <citation type="submission" date="2013-11" db="EMBL/GenBank/DDBJ databases">
        <title>Genome sequence of the fusiform rust pathogen reveals effectors for host alternation and coevolution with pine.</title>
        <authorList>
            <consortium name="DOE Joint Genome Institute"/>
            <person name="Smith K."/>
            <person name="Pendleton A."/>
            <person name="Kubisiak T."/>
            <person name="Anderson C."/>
            <person name="Salamov A."/>
            <person name="Aerts A."/>
            <person name="Riley R."/>
            <person name="Clum A."/>
            <person name="Lindquist E."/>
            <person name="Ence D."/>
            <person name="Campbell M."/>
            <person name="Kronenberg Z."/>
            <person name="Feau N."/>
            <person name="Dhillon B."/>
            <person name="Hamelin R."/>
            <person name="Burleigh J."/>
            <person name="Smith J."/>
            <person name="Yandell M."/>
            <person name="Nelson C."/>
            <person name="Grigoriev I."/>
            <person name="Davis J."/>
        </authorList>
    </citation>
    <scope>NUCLEOTIDE SEQUENCE</scope>
    <source>
        <strain evidence="1">G11</strain>
    </source>
</reference>
<protein>
    <recommendedName>
        <fullName evidence="3">Gag-pol polyprotein</fullName>
    </recommendedName>
</protein>
<feature type="non-terminal residue" evidence="1">
    <location>
        <position position="201"/>
    </location>
</feature>
<dbReference type="OrthoDB" id="5599163at2759"/>
<dbReference type="EMBL" id="MU167454">
    <property type="protein sequence ID" value="KAG0140315.1"/>
    <property type="molecule type" value="Genomic_DNA"/>
</dbReference>
<dbReference type="InterPro" id="IPR053134">
    <property type="entry name" value="RNA-dir_DNA_polymerase"/>
</dbReference>
<dbReference type="Gene3D" id="3.10.10.10">
    <property type="entry name" value="HIV Type 1 Reverse Transcriptase, subunit A, domain 1"/>
    <property type="match status" value="1"/>
</dbReference>
<sequence>QYINPPLQRPPLSRDPYQCPLSKNPPDFLETARVTEERLKMVNFGPEGWLSEEERKLMLHVIVLREKAIAFDESERGVLKHSWGLPYIIPVIDHEPWQKRPIPIPKAIREDYIELVRERLRNGLYEQSTSSYSSPVFCVLKQDGKKLRVVHDLQELNKVTIKDAGLPPAPEEFVEAFAGRACYGLGDIMGGYDERELAWES</sequence>
<proteinExistence type="predicted"/>
<dbReference type="PANTHER" id="PTHR24559:SF444">
    <property type="entry name" value="REVERSE TRANSCRIPTASE DOMAIN-CONTAINING PROTEIN"/>
    <property type="match status" value="1"/>
</dbReference>
<dbReference type="PANTHER" id="PTHR24559">
    <property type="entry name" value="TRANSPOSON TY3-I GAG-POL POLYPROTEIN"/>
    <property type="match status" value="1"/>
</dbReference>
<organism evidence="1 2">
    <name type="scientific">Cronartium quercuum f. sp. fusiforme G11</name>
    <dbReference type="NCBI Taxonomy" id="708437"/>
    <lineage>
        <taxon>Eukaryota</taxon>
        <taxon>Fungi</taxon>
        <taxon>Dikarya</taxon>
        <taxon>Basidiomycota</taxon>
        <taxon>Pucciniomycotina</taxon>
        <taxon>Pucciniomycetes</taxon>
        <taxon>Pucciniales</taxon>
        <taxon>Coleosporiaceae</taxon>
        <taxon>Cronartium</taxon>
    </lineage>
</organism>
<name>A0A9P6NAJ8_9BASI</name>
<keyword evidence="2" id="KW-1185">Reference proteome</keyword>
<dbReference type="AlphaFoldDB" id="A0A9P6NAJ8"/>
<accession>A0A9P6NAJ8</accession>
<dbReference type="InterPro" id="IPR043502">
    <property type="entry name" value="DNA/RNA_pol_sf"/>
</dbReference>
<evidence type="ECO:0008006" key="3">
    <source>
        <dbReference type="Google" id="ProtNLM"/>
    </source>
</evidence>
<evidence type="ECO:0000313" key="1">
    <source>
        <dbReference type="EMBL" id="KAG0140315.1"/>
    </source>
</evidence>
<dbReference type="Proteomes" id="UP000886653">
    <property type="component" value="Unassembled WGS sequence"/>
</dbReference>